<dbReference type="AlphaFoldDB" id="A0A1E5IIX6"/>
<dbReference type="EMBL" id="LNVX01000326">
    <property type="protein sequence ID" value="OEG70466.1"/>
    <property type="molecule type" value="Genomic_DNA"/>
</dbReference>
<evidence type="ECO:0000313" key="1">
    <source>
        <dbReference type="EMBL" id="OEG70466.1"/>
    </source>
</evidence>
<keyword evidence="2" id="KW-1185">Reference proteome</keyword>
<comment type="caution">
    <text evidence="1">The sequence shown here is derived from an EMBL/GenBank/DDBJ whole genome shotgun (WGS) entry which is preliminary data.</text>
</comment>
<accession>A0A1E5IIX6</accession>
<proteinExistence type="predicted"/>
<organism evidence="1 2">
    <name type="scientific">Endomicrobium trichonymphae</name>
    <dbReference type="NCBI Taxonomy" id="1408204"/>
    <lineage>
        <taxon>Bacteria</taxon>
        <taxon>Pseudomonadati</taxon>
        <taxon>Elusimicrobiota</taxon>
        <taxon>Endomicrobiia</taxon>
        <taxon>Endomicrobiales</taxon>
        <taxon>Endomicrobiaceae</taxon>
        <taxon>Candidatus Endomicrobiellum</taxon>
    </lineage>
</organism>
<protein>
    <submittedName>
        <fullName evidence="1">Uncharacterized protein</fullName>
    </submittedName>
</protein>
<reference evidence="1 2" key="1">
    <citation type="submission" date="2015-11" db="EMBL/GenBank/DDBJ databases">
        <title>Evidence for parallel genomic evolution in an endosymbiosis of termite gut flagellates.</title>
        <authorList>
            <person name="Zheng H."/>
        </authorList>
    </citation>
    <scope>NUCLEOTIDE SEQUENCE [LARGE SCALE GENOMIC DNA]</scope>
    <source>
        <strain evidence="1 2">CET450</strain>
    </source>
</reference>
<evidence type="ECO:0000313" key="2">
    <source>
        <dbReference type="Proteomes" id="UP000095237"/>
    </source>
</evidence>
<dbReference type="Proteomes" id="UP000095237">
    <property type="component" value="Unassembled WGS sequence"/>
</dbReference>
<name>A0A1E5IIX6_ENDTX</name>
<sequence>MKHIDEIKINSFLEIKASEKEVDGILEKTKQFKRLSVEESAKLLSVSSSVLLKKIYDTASYLKNAVLHQKKTYVGK</sequence>
<gene>
    <name evidence="1" type="ORF">ATZ36_04290</name>
</gene>